<reference evidence="1 2" key="1">
    <citation type="journal article" date="2023" name="IScience">
        <title>Expanded male sex-determining region conserved during the evolution of homothallism in the green alga Volvox.</title>
        <authorList>
            <person name="Yamamoto K."/>
            <person name="Matsuzaki R."/>
            <person name="Mahakham W."/>
            <person name="Heman W."/>
            <person name="Sekimoto H."/>
            <person name="Kawachi M."/>
            <person name="Minakuchi Y."/>
            <person name="Toyoda A."/>
            <person name="Nozaki H."/>
        </authorList>
    </citation>
    <scope>NUCLEOTIDE SEQUENCE [LARGE SCALE GENOMIC DNA]</scope>
    <source>
        <strain evidence="1 2">NIES-4468</strain>
    </source>
</reference>
<organism evidence="1 2">
    <name type="scientific">Volvox africanus</name>
    <dbReference type="NCBI Taxonomy" id="51714"/>
    <lineage>
        <taxon>Eukaryota</taxon>
        <taxon>Viridiplantae</taxon>
        <taxon>Chlorophyta</taxon>
        <taxon>core chlorophytes</taxon>
        <taxon>Chlorophyceae</taxon>
        <taxon>CS clade</taxon>
        <taxon>Chlamydomonadales</taxon>
        <taxon>Volvocaceae</taxon>
        <taxon>Volvox</taxon>
    </lineage>
</organism>
<dbReference type="EMBL" id="BSDZ01000003">
    <property type="protein sequence ID" value="GLI58485.1"/>
    <property type="molecule type" value="Genomic_DNA"/>
</dbReference>
<dbReference type="PANTHER" id="PTHR36348:SF1">
    <property type="entry name" value="EXPRESSED PROTEIN"/>
    <property type="match status" value="1"/>
</dbReference>
<keyword evidence="2" id="KW-1185">Reference proteome</keyword>
<proteinExistence type="predicted"/>
<dbReference type="PANTHER" id="PTHR36348">
    <property type="entry name" value="EXPRESSED PROTEIN"/>
    <property type="match status" value="1"/>
</dbReference>
<protein>
    <submittedName>
        <fullName evidence="1">Uncharacterized protein</fullName>
    </submittedName>
</protein>
<evidence type="ECO:0000313" key="1">
    <source>
        <dbReference type="EMBL" id="GLI58485.1"/>
    </source>
</evidence>
<gene>
    <name evidence="1" type="ORF">VaNZ11_000216</name>
</gene>
<comment type="caution">
    <text evidence="1">The sequence shown here is derived from an EMBL/GenBank/DDBJ whole genome shotgun (WGS) entry which is preliminary data.</text>
</comment>
<name>A0ABQ5RLH0_9CHLO</name>
<evidence type="ECO:0000313" key="2">
    <source>
        <dbReference type="Proteomes" id="UP001165090"/>
    </source>
</evidence>
<accession>A0ABQ5RLH0</accession>
<sequence length="336" mass="37723">MLASQYTQSTKMSTAPLSHNTRTRFGRHALVVNTICFNGFRALARSPALVVRIAASRDVVASRLYRSAPRRVFMRSDLGDSLKETAALDGLIDQLLSAKSQHQMAQLVAENILAIDTKFWMRIATRNDTAISKEDKNRLQDVANNVMVLVDAVRRHTEQQLEDSGKILQNILIAAADEKGEWYLPLTDEQIQRVRDALERHSNRLDEALLSNAFAWIKKSSEDGFDGMVQLLQLVLQLYAAQELRTQETQGVEGALNKLLYSEERQWYPLLRSLAADGSISEAAFMEALQRRMEGVVLGIQSGSYAQRVQAEYLKEVESRAKAVFKDLAAVGKLQQ</sequence>
<dbReference type="Proteomes" id="UP001165090">
    <property type="component" value="Unassembled WGS sequence"/>
</dbReference>